<comment type="caution">
    <text evidence="7">The sequence shown here is derived from an EMBL/GenBank/DDBJ whole genome shotgun (WGS) entry which is preliminary data.</text>
</comment>
<dbReference type="InterPro" id="IPR002797">
    <property type="entry name" value="Polysacc_synth"/>
</dbReference>
<dbReference type="Proteomes" id="UP001165587">
    <property type="component" value="Unassembled WGS sequence"/>
</dbReference>
<evidence type="ECO:0000256" key="5">
    <source>
        <dbReference type="ARBA" id="ARBA00023136"/>
    </source>
</evidence>
<reference evidence="7" key="1">
    <citation type="submission" date="2022-08" db="EMBL/GenBank/DDBJ databases">
        <authorList>
            <person name="Deng Y."/>
            <person name="Han X.-F."/>
            <person name="Zhang Y.-Q."/>
        </authorList>
    </citation>
    <scope>NUCLEOTIDE SEQUENCE</scope>
    <source>
        <strain evidence="7">CPCC 203407</strain>
    </source>
</reference>
<feature type="transmembrane region" description="Helical" evidence="6">
    <location>
        <begin position="12"/>
        <end position="32"/>
    </location>
</feature>
<feature type="transmembrane region" description="Helical" evidence="6">
    <location>
        <begin position="91"/>
        <end position="122"/>
    </location>
</feature>
<feature type="transmembrane region" description="Helical" evidence="6">
    <location>
        <begin position="170"/>
        <end position="188"/>
    </location>
</feature>
<gene>
    <name evidence="7" type="ORF">N1028_18555</name>
</gene>
<dbReference type="InterPro" id="IPR050833">
    <property type="entry name" value="Poly_Biosynth_Transport"/>
</dbReference>
<feature type="transmembrane region" description="Helical" evidence="6">
    <location>
        <begin position="318"/>
        <end position="342"/>
    </location>
</feature>
<dbReference type="PANTHER" id="PTHR30250">
    <property type="entry name" value="PST FAMILY PREDICTED COLANIC ACID TRANSPORTER"/>
    <property type="match status" value="1"/>
</dbReference>
<evidence type="ECO:0000256" key="6">
    <source>
        <dbReference type="SAM" id="Phobius"/>
    </source>
</evidence>
<dbReference type="AlphaFoldDB" id="A0AA41XJD2"/>
<keyword evidence="5 6" id="KW-0472">Membrane</keyword>
<feature type="transmembrane region" description="Helical" evidence="6">
    <location>
        <begin position="378"/>
        <end position="400"/>
    </location>
</feature>
<sequence length="408" mass="42715">MSEPRPFLGQFAWVSAGRIVAALLQALSLILIARNLAPAEFGLLSAVLGLATVAQTGIDMGVSTFTTRERAANRESGAVATALRFNTISSIVLTIIALGALALAGAALSPVYFLMLPLAFWVSGERNADTRLTVAFADGDAKINVFNLLVRRAAAIVLFLGLLVLSVEPVLAYCTSVAIAALGSSFFANRYVKRHVTVPSSITYRELLHQSWPYWLHSVATQARNLDVVVTGAIAGAAQAGFYSAASRLTSPLRILPTSLSTVLLPAASRASAHSHSIKPLVKAVVVVVAIMTVLYGILFVLMPWLVPFALGSAYSPAVPVIQIVLVGLPFAAAVSLIASLLQGQGHKHLVATTSTITTISCLVGVAVGSIFAGAIGAAIALAGSFVLQCAILTTSFLVFNKRNRRQA</sequence>
<feature type="transmembrane region" description="Helical" evidence="6">
    <location>
        <begin position="349"/>
        <end position="372"/>
    </location>
</feature>
<evidence type="ECO:0000256" key="1">
    <source>
        <dbReference type="ARBA" id="ARBA00004651"/>
    </source>
</evidence>
<feature type="transmembrane region" description="Helical" evidence="6">
    <location>
        <begin position="39"/>
        <end position="58"/>
    </location>
</feature>
<organism evidence="7 8">
    <name type="scientific">Herbiconiux oxytropis</name>
    <dbReference type="NCBI Taxonomy" id="2970915"/>
    <lineage>
        <taxon>Bacteria</taxon>
        <taxon>Bacillati</taxon>
        <taxon>Actinomycetota</taxon>
        <taxon>Actinomycetes</taxon>
        <taxon>Micrococcales</taxon>
        <taxon>Microbacteriaceae</taxon>
        <taxon>Herbiconiux</taxon>
    </lineage>
</organism>
<dbReference type="PANTHER" id="PTHR30250:SF11">
    <property type="entry name" value="O-ANTIGEN TRANSPORTER-RELATED"/>
    <property type="match status" value="1"/>
</dbReference>
<proteinExistence type="predicted"/>
<feature type="transmembrane region" description="Helical" evidence="6">
    <location>
        <begin position="284"/>
        <end position="306"/>
    </location>
</feature>
<dbReference type="GO" id="GO:0005886">
    <property type="term" value="C:plasma membrane"/>
    <property type="evidence" value="ECO:0007669"/>
    <property type="project" value="UniProtKB-SubCell"/>
</dbReference>
<evidence type="ECO:0000256" key="4">
    <source>
        <dbReference type="ARBA" id="ARBA00022989"/>
    </source>
</evidence>
<name>A0AA41XJD2_9MICO</name>
<keyword evidence="4 6" id="KW-1133">Transmembrane helix</keyword>
<protein>
    <submittedName>
        <fullName evidence="7">Oligosaccharide flippase family protein</fullName>
    </submittedName>
</protein>
<feature type="transmembrane region" description="Helical" evidence="6">
    <location>
        <begin position="143"/>
        <end position="164"/>
    </location>
</feature>
<keyword evidence="3 6" id="KW-0812">Transmembrane</keyword>
<dbReference type="EMBL" id="JANLCK010000016">
    <property type="protein sequence ID" value="MCS5727903.1"/>
    <property type="molecule type" value="Genomic_DNA"/>
</dbReference>
<keyword evidence="8" id="KW-1185">Reference proteome</keyword>
<comment type="subcellular location">
    <subcellularLocation>
        <location evidence="1">Cell membrane</location>
        <topology evidence="1">Multi-pass membrane protein</topology>
    </subcellularLocation>
</comment>
<dbReference type="Pfam" id="PF01943">
    <property type="entry name" value="Polysacc_synt"/>
    <property type="match status" value="1"/>
</dbReference>
<keyword evidence="2" id="KW-1003">Cell membrane</keyword>
<evidence type="ECO:0000256" key="3">
    <source>
        <dbReference type="ARBA" id="ARBA00022692"/>
    </source>
</evidence>
<accession>A0AA41XJD2</accession>
<evidence type="ECO:0000313" key="7">
    <source>
        <dbReference type="EMBL" id="MCS5727903.1"/>
    </source>
</evidence>
<evidence type="ECO:0000313" key="8">
    <source>
        <dbReference type="Proteomes" id="UP001165587"/>
    </source>
</evidence>
<dbReference type="RefSeq" id="WP_259530994.1">
    <property type="nucleotide sequence ID" value="NZ_JANLCK010000016.1"/>
</dbReference>
<evidence type="ECO:0000256" key="2">
    <source>
        <dbReference type="ARBA" id="ARBA00022475"/>
    </source>
</evidence>